<evidence type="ECO:0000313" key="4">
    <source>
        <dbReference type="EMBL" id="RZU44874.1"/>
    </source>
</evidence>
<dbReference type="EMBL" id="SHKX01000012">
    <property type="protein sequence ID" value="RZU44874.1"/>
    <property type="molecule type" value="Genomic_DNA"/>
</dbReference>
<feature type="chain" id="PRO_5020300932" description="FilE C-terminal domain-containing protein" evidence="2">
    <location>
        <begin position="18"/>
        <end position="302"/>
    </location>
</feature>
<dbReference type="OrthoDB" id="6711556at2"/>
<evidence type="ECO:0000259" key="3">
    <source>
        <dbReference type="Pfam" id="PF22881"/>
    </source>
</evidence>
<keyword evidence="5" id="KW-1185">Reference proteome</keyword>
<accession>A0A4Q7Z4I2</accession>
<feature type="signal peptide" evidence="2">
    <location>
        <begin position="1"/>
        <end position="17"/>
    </location>
</feature>
<proteinExistence type="predicted"/>
<feature type="domain" description="FilE C-terminal" evidence="3">
    <location>
        <begin position="140"/>
        <end position="275"/>
    </location>
</feature>
<evidence type="ECO:0000256" key="2">
    <source>
        <dbReference type="SAM" id="SignalP"/>
    </source>
</evidence>
<name>A0A4Q7Z4I2_9GAMM</name>
<dbReference type="NCBIfam" id="NF033645">
    <property type="entry name" value="pilus_FilE"/>
    <property type="match status" value="1"/>
</dbReference>
<evidence type="ECO:0000256" key="1">
    <source>
        <dbReference type="SAM" id="MobiDB-lite"/>
    </source>
</evidence>
<dbReference type="Proteomes" id="UP000292423">
    <property type="component" value="Unassembled WGS sequence"/>
</dbReference>
<dbReference type="AlphaFoldDB" id="A0A4Q7Z4I2"/>
<dbReference type="Pfam" id="PF22881">
    <property type="entry name" value="FilE_C"/>
    <property type="match status" value="1"/>
</dbReference>
<reference evidence="4 5" key="1">
    <citation type="submission" date="2019-02" db="EMBL/GenBank/DDBJ databases">
        <title>Genomic Encyclopedia of Type Strains, Phase IV (KMG-IV): sequencing the most valuable type-strain genomes for metagenomic binning, comparative biology and taxonomic classification.</title>
        <authorList>
            <person name="Goeker M."/>
        </authorList>
    </citation>
    <scope>NUCLEOTIDE SEQUENCE [LARGE SCALE GENOMIC DNA]</scope>
    <source>
        <strain evidence="4 5">DSM 105135</strain>
    </source>
</reference>
<organism evidence="4 5">
    <name type="scientific">Fluviicoccus keumensis</name>
    <dbReference type="NCBI Taxonomy" id="1435465"/>
    <lineage>
        <taxon>Bacteria</taxon>
        <taxon>Pseudomonadati</taxon>
        <taxon>Pseudomonadota</taxon>
        <taxon>Gammaproteobacteria</taxon>
        <taxon>Moraxellales</taxon>
        <taxon>Moraxellaceae</taxon>
        <taxon>Fluviicoccus</taxon>
    </lineage>
</organism>
<protein>
    <recommendedName>
        <fullName evidence="3">FilE C-terminal domain-containing protein</fullName>
    </recommendedName>
</protein>
<evidence type="ECO:0000313" key="5">
    <source>
        <dbReference type="Proteomes" id="UP000292423"/>
    </source>
</evidence>
<dbReference type="InterPro" id="IPR049782">
    <property type="entry name" value="FilE-like"/>
</dbReference>
<gene>
    <name evidence="4" type="ORF">EV700_1675</name>
</gene>
<sequence>MRGCFWVFCLMPLVAGAADKFYPTIGTDGRLQVIRAPAQQPVSPPPASKDPSSSAGVVQGKPVIVPPKSDATAGSSSGKDQLEGESYLTSEQLERKGYKPEGKNRFYYLPDGGPGHTPIESDEGIPIPSGQTAKSEPAFTEAVRPSPNYQSLQPAEVLKLQPELAKCLTQKVLRHSRKIREINRLSIEEPISISDTDADVLINLSDLQESAIRIRSYSVSMAVPAYYVPFPVWFDRQGCVMAGAWNFWVNEVPGTDYKYGLIESVLVQPGGAHYLGFYFPKAEQRAPFQLRHHGAMTLEVFE</sequence>
<keyword evidence="2" id="KW-0732">Signal</keyword>
<dbReference type="InterPro" id="IPR055226">
    <property type="entry name" value="FilE_C"/>
</dbReference>
<feature type="region of interest" description="Disordered" evidence="1">
    <location>
        <begin position="38"/>
        <end position="95"/>
    </location>
</feature>
<comment type="caution">
    <text evidence="4">The sequence shown here is derived from an EMBL/GenBank/DDBJ whole genome shotgun (WGS) entry which is preliminary data.</text>
</comment>